<evidence type="ECO:0000259" key="1">
    <source>
        <dbReference type="Pfam" id="PF06985"/>
    </source>
</evidence>
<comment type="caution">
    <text evidence="2">The sequence shown here is derived from an EMBL/GenBank/DDBJ whole genome shotgun (WGS) entry which is preliminary data.</text>
</comment>
<sequence>MKLIDCDNACLETCIVDAPAGSPYIALSYVWGSPKSETGNQGTGLASTKWDQASNWPRVIWEAMTVVRELGYRYLWADQLCINQDDPDEQQTQISSMNLIYGGADLTIVAAAGEDSDYGLPGVGYTPRSIQPTLELAKIQIISCLKHPRNSIKCSKWATRAWTHQEALLSQRLLFFTNSEAYFDYVEHLDRCLRFRRLSTVLDLPDLGRLGLGNISCTERELMRSLDCYGDSLREVYLVNMDIVKRDSSWVNLLTAVRDEFTVDTFTLVGCQLRGNDLVESDDGIGSTHANFPSVPR</sequence>
<protein>
    <recommendedName>
        <fullName evidence="1">Heterokaryon incompatibility domain-containing protein</fullName>
    </recommendedName>
</protein>
<accession>A0ABR0SXB3</accession>
<dbReference type="InterPro" id="IPR010730">
    <property type="entry name" value="HET"/>
</dbReference>
<dbReference type="EMBL" id="JAVFKD010000002">
    <property type="protein sequence ID" value="KAK5996808.1"/>
    <property type="molecule type" value="Genomic_DNA"/>
</dbReference>
<dbReference type="PANTHER" id="PTHR33112:SF1">
    <property type="entry name" value="HETEROKARYON INCOMPATIBILITY DOMAIN-CONTAINING PROTEIN"/>
    <property type="match status" value="1"/>
</dbReference>
<evidence type="ECO:0000313" key="3">
    <source>
        <dbReference type="Proteomes" id="UP001338125"/>
    </source>
</evidence>
<dbReference type="PANTHER" id="PTHR33112">
    <property type="entry name" value="DOMAIN PROTEIN, PUTATIVE-RELATED"/>
    <property type="match status" value="1"/>
</dbReference>
<reference evidence="2 3" key="1">
    <citation type="submission" date="2024-01" db="EMBL/GenBank/DDBJ databases">
        <title>Complete genome of Cladobotryum mycophilum ATHUM6906.</title>
        <authorList>
            <person name="Christinaki A.C."/>
            <person name="Myridakis A.I."/>
            <person name="Kouvelis V.N."/>
        </authorList>
    </citation>
    <scope>NUCLEOTIDE SEQUENCE [LARGE SCALE GENOMIC DNA]</scope>
    <source>
        <strain evidence="2 3">ATHUM6906</strain>
    </source>
</reference>
<feature type="domain" description="Heterokaryon incompatibility" evidence="1">
    <location>
        <begin position="24"/>
        <end position="166"/>
    </location>
</feature>
<keyword evidence="3" id="KW-1185">Reference proteome</keyword>
<name>A0ABR0SXB3_9HYPO</name>
<organism evidence="2 3">
    <name type="scientific">Cladobotryum mycophilum</name>
    <dbReference type="NCBI Taxonomy" id="491253"/>
    <lineage>
        <taxon>Eukaryota</taxon>
        <taxon>Fungi</taxon>
        <taxon>Dikarya</taxon>
        <taxon>Ascomycota</taxon>
        <taxon>Pezizomycotina</taxon>
        <taxon>Sordariomycetes</taxon>
        <taxon>Hypocreomycetidae</taxon>
        <taxon>Hypocreales</taxon>
        <taxon>Hypocreaceae</taxon>
        <taxon>Cladobotryum</taxon>
    </lineage>
</organism>
<dbReference type="Proteomes" id="UP001338125">
    <property type="component" value="Unassembled WGS sequence"/>
</dbReference>
<dbReference type="Pfam" id="PF06985">
    <property type="entry name" value="HET"/>
    <property type="match status" value="1"/>
</dbReference>
<evidence type="ECO:0000313" key="2">
    <source>
        <dbReference type="EMBL" id="KAK5996808.1"/>
    </source>
</evidence>
<proteinExistence type="predicted"/>
<gene>
    <name evidence="2" type="ORF">PT974_02151</name>
</gene>